<name>A0ABC8ZFQ7_9POAL</name>
<evidence type="ECO:0000256" key="1">
    <source>
        <dbReference type="SAM" id="MobiDB-lite"/>
    </source>
</evidence>
<reference evidence="2" key="1">
    <citation type="submission" date="2024-10" db="EMBL/GenBank/DDBJ databases">
        <authorList>
            <person name="Ryan C."/>
        </authorList>
    </citation>
    <scope>NUCLEOTIDE SEQUENCE [LARGE SCALE GENOMIC DNA]</scope>
</reference>
<feature type="region of interest" description="Disordered" evidence="1">
    <location>
        <begin position="56"/>
        <end position="160"/>
    </location>
</feature>
<dbReference type="AlphaFoldDB" id="A0ABC8ZFQ7"/>
<feature type="compositionally biased region" description="Basic residues" evidence="1">
    <location>
        <begin position="56"/>
        <end position="71"/>
    </location>
</feature>
<keyword evidence="3" id="KW-1185">Reference proteome</keyword>
<dbReference type="Proteomes" id="UP001497457">
    <property type="component" value="Chromosome 19rd"/>
</dbReference>
<gene>
    <name evidence="2" type="ORF">URODEC1_LOCUS44716</name>
</gene>
<sequence length="160" mass="16956">MLLSSYIPMSLIKPWPQETTGGPPSPPPRRLNPATGDGADDGVACTAMCLAFPRFSKKKRPSVKPTRKSARKAWWPWSPPLATFSGDAAAAKTLTPQDDDDDGDGSASFKHWGQPESRSQQSSSRVAPRASSSSSTSFSFPSSPASASSFMSTPKLGPGR</sequence>
<feature type="region of interest" description="Disordered" evidence="1">
    <location>
        <begin position="1"/>
        <end position="42"/>
    </location>
</feature>
<dbReference type="EMBL" id="OZ075129">
    <property type="protein sequence ID" value="CAL4960939.1"/>
    <property type="molecule type" value="Genomic_DNA"/>
</dbReference>
<proteinExistence type="predicted"/>
<evidence type="ECO:0000313" key="2">
    <source>
        <dbReference type="EMBL" id="CAL4960939.1"/>
    </source>
</evidence>
<evidence type="ECO:0000313" key="3">
    <source>
        <dbReference type="Proteomes" id="UP001497457"/>
    </source>
</evidence>
<organism evidence="2 3">
    <name type="scientific">Urochloa decumbens</name>
    <dbReference type="NCBI Taxonomy" id="240449"/>
    <lineage>
        <taxon>Eukaryota</taxon>
        <taxon>Viridiplantae</taxon>
        <taxon>Streptophyta</taxon>
        <taxon>Embryophyta</taxon>
        <taxon>Tracheophyta</taxon>
        <taxon>Spermatophyta</taxon>
        <taxon>Magnoliopsida</taxon>
        <taxon>Liliopsida</taxon>
        <taxon>Poales</taxon>
        <taxon>Poaceae</taxon>
        <taxon>PACMAD clade</taxon>
        <taxon>Panicoideae</taxon>
        <taxon>Panicodae</taxon>
        <taxon>Paniceae</taxon>
        <taxon>Melinidinae</taxon>
        <taxon>Urochloa</taxon>
    </lineage>
</organism>
<protein>
    <submittedName>
        <fullName evidence="2">Uncharacterized protein</fullName>
    </submittedName>
</protein>
<accession>A0ABC8ZFQ7</accession>
<feature type="compositionally biased region" description="Low complexity" evidence="1">
    <location>
        <begin position="114"/>
        <end position="152"/>
    </location>
</feature>